<reference evidence="8" key="1">
    <citation type="submission" date="2019-10" db="EMBL/GenBank/DDBJ databases">
        <authorList>
            <person name="Nor Muhammad N."/>
        </authorList>
    </citation>
    <scope>NUCLEOTIDE SEQUENCE</scope>
</reference>
<comment type="cofactor">
    <cofactor evidence="1">
        <name>Fe(2+)</name>
        <dbReference type="ChEBI" id="CHEBI:29033"/>
    </cofactor>
</comment>
<protein>
    <submittedName>
        <fullName evidence="8">Sigma-70 region 2</fullName>
    </submittedName>
</protein>
<evidence type="ECO:0000313" key="8">
    <source>
        <dbReference type="EMBL" id="VWP01972.1"/>
    </source>
</evidence>
<proteinExistence type="predicted"/>
<evidence type="ECO:0000256" key="6">
    <source>
        <dbReference type="SAM" id="MobiDB-lite"/>
    </source>
</evidence>
<evidence type="ECO:0000256" key="2">
    <source>
        <dbReference type="ARBA" id="ARBA00022723"/>
    </source>
</evidence>
<dbReference type="Pfam" id="PF12851">
    <property type="entry name" value="Tet_JBP"/>
    <property type="match status" value="1"/>
</dbReference>
<dbReference type="Gene3D" id="3.60.130.30">
    <property type="match status" value="1"/>
</dbReference>
<name>A0A5K1K7J2_9APHY</name>
<keyword evidence="2" id="KW-0479">Metal-binding</keyword>
<evidence type="ECO:0000256" key="5">
    <source>
        <dbReference type="ARBA" id="ARBA00023004"/>
    </source>
</evidence>
<evidence type="ECO:0000256" key="4">
    <source>
        <dbReference type="ARBA" id="ARBA00023002"/>
    </source>
</evidence>
<sequence>MDPFFFPMPLQFHHRAATATFIVELYYWFGVHGHSANLSDPMLFPNLPVPPDHLDLDAVGDCQSIARALAHAATNKYKVAWLMEEYQTDVGRNVLLDTEREDQLMQKYPPLIEIEEFQQRKDFQLPIVAEPALFTDAEGGTLAWSLPEVIPEGRREHMLKATRLLEGQLTMKALRAEDAPSKLWRVSGPYFNRGVEWAAGTTLLSPAGFAQGHTGPKFDPAPSVDARTARASDWMREFQTSGALLDGILAVTHPALYQEALAVAEEVYRKHGACRATLSIWPSAFNSVQVISNRSTPVHRDVGGRAGWLELLLTLGRYGETGILELRTLGVSVPYSSGSVAMLCSRQVLHGVPTVPGDRVCYAWYMNKHLFKKVKADLPGKAIVASEEDHEVDGTDRDADEVDGTDRDAEGSITDEGEAAP</sequence>
<keyword evidence="5" id="KW-0408">Iron</keyword>
<feature type="domain" description="2OGFeDO JBP1/TET oxygenase" evidence="7">
    <location>
        <begin position="208"/>
        <end position="367"/>
    </location>
</feature>
<dbReference type="EMBL" id="LR729821">
    <property type="protein sequence ID" value="VWP01972.1"/>
    <property type="molecule type" value="Genomic_DNA"/>
</dbReference>
<evidence type="ECO:0000256" key="3">
    <source>
        <dbReference type="ARBA" id="ARBA00022964"/>
    </source>
</evidence>
<keyword evidence="3" id="KW-0223">Dioxygenase</keyword>
<dbReference type="GO" id="GO:0046872">
    <property type="term" value="F:metal ion binding"/>
    <property type="evidence" value="ECO:0007669"/>
    <property type="project" value="UniProtKB-KW"/>
</dbReference>
<evidence type="ECO:0000256" key="1">
    <source>
        <dbReference type="ARBA" id="ARBA00001954"/>
    </source>
</evidence>
<accession>A0A5K1K7J2</accession>
<dbReference type="InterPro" id="IPR024779">
    <property type="entry name" value="2OGFeDO_JBP1/TET_oxygenase_dom"/>
</dbReference>
<feature type="region of interest" description="Disordered" evidence="6">
    <location>
        <begin position="385"/>
        <end position="421"/>
    </location>
</feature>
<gene>
    <name evidence="8" type="primary">Q4ZZI8</name>
</gene>
<evidence type="ECO:0000259" key="7">
    <source>
        <dbReference type="Pfam" id="PF12851"/>
    </source>
</evidence>
<keyword evidence="4" id="KW-0560">Oxidoreductase</keyword>
<dbReference type="AlphaFoldDB" id="A0A5K1K7J2"/>
<dbReference type="GO" id="GO:0051213">
    <property type="term" value="F:dioxygenase activity"/>
    <property type="evidence" value="ECO:0007669"/>
    <property type="project" value="UniProtKB-KW"/>
</dbReference>
<organism evidence="8">
    <name type="scientific">Ganoderma boninense</name>
    <dbReference type="NCBI Taxonomy" id="34458"/>
    <lineage>
        <taxon>Eukaryota</taxon>
        <taxon>Fungi</taxon>
        <taxon>Dikarya</taxon>
        <taxon>Basidiomycota</taxon>
        <taxon>Agaricomycotina</taxon>
        <taxon>Agaricomycetes</taxon>
        <taxon>Polyporales</taxon>
        <taxon>Polyporaceae</taxon>
        <taxon>Ganoderma</taxon>
    </lineage>
</organism>